<evidence type="ECO:0000313" key="3">
    <source>
        <dbReference type="EMBL" id="OYX31390.1"/>
    </source>
</evidence>
<evidence type="ECO:0000256" key="1">
    <source>
        <dbReference type="SAM" id="MobiDB-lite"/>
    </source>
</evidence>
<accession>A0A258FFN8</accession>
<reference evidence="3 4" key="1">
    <citation type="submission" date="2017-03" db="EMBL/GenBank/DDBJ databases">
        <title>Lifting the veil on microbial sulfur biogeochemistry in mining wastewaters.</title>
        <authorList>
            <person name="Kantor R.S."/>
            <person name="Colenbrander Nelson T."/>
            <person name="Marshall S."/>
            <person name="Bennett D."/>
            <person name="Apte S."/>
            <person name="Camacho D."/>
            <person name="Thomas B.C."/>
            <person name="Warren L.A."/>
            <person name="Banfield J.F."/>
        </authorList>
    </citation>
    <scope>NUCLEOTIDE SEQUENCE [LARGE SCALE GENOMIC DNA]</scope>
    <source>
        <strain evidence="3">32-69-9</strain>
    </source>
</reference>
<sequence length="179" mass="17983">MSRSVSSIIGLLALALSVGACEASSNGAATPAGTAPGTEAPAPQATPLAASGAPEAVPIAVDADGTLMSAASVVRIDWVADNGAKVFGTAGGDPAANGLYTYIAFFTDPGGEWVIYELGNILEYTVLSSSVGRVDLDIHESTIDEATGEIDSRHRKVIVSWTPGVDGGPPTGVMVTPAQ</sequence>
<gene>
    <name evidence="3" type="ORF">B7Z01_12620</name>
</gene>
<feature type="signal peptide" evidence="2">
    <location>
        <begin position="1"/>
        <end position="20"/>
    </location>
</feature>
<dbReference type="EMBL" id="NCEB01000032">
    <property type="protein sequence ID" value="OYX31390.1"/>
    <property type="molecule type" value="Genomic_DNA"/>
</dbReference>
<evidence type="ECO:0000256" key="2">
    <source>
        <dbReference type="SAM" id="SignalP"/>
    </source>
</evidence>
<proteinExistence type="predicted"/>
<protein>
    <recommendedName>
        <fullName evidence="5">Lipoprotein</fullName>
    </recommendedName>
</protein>
<evidence type="ECO:0008006" key="5">
    <source>
        <dbReference type="Google" id="ProtNLM"/>
    </source>
</evidence>
<dbReference type="AlphaFoldDB" id="A0A258FFN8"/>
<feature type="chain" id="PRO_5013033863" description="Lipoprotein" evidence="2">
    <location>
        <begin position="21"/>
        <end position="179"/>
    </location>
</feature>
<comment type="caution">
    <text evidence="3">The sequence shown here is derived from an EMBL/GenBank/DDBJ whole genome shotgun (WGS) entry which is preliminary data.</text>
</comment>
<feature type="region of interest" description="Disordered" evidence="1">
    <location>
        <begin position="27"/>
        <end position="49"/>
    </location>
</feature>
<keyword evidence="2" id="KW-0732">Signal</keyword>
<organism evidence="3 4">
    <name type="scientific">Brevundimonas subvibrioides</name>
    <dbReference type="NCBI Taxonomy" id="74313"/>
    <lineage>
        <taxon>Bacteria</taxon>
        <taxon>Pseudomonadati</taxon>
        <taxon>Pseudomonadota</taxon>
        <taxon>Alphaproteobacteria</taxon>
        <taxon>Caulobacterales</taxon>
        <taxon>Caulobacteraceae</taxon>
        <taxon>Brevundimonas</taxon>
    </lineage>
</organism>
<dbReference type="Proteomes" id="UP000215595">
    <property type="component" value="Unassembled WGS sequence"/>
</dbReference>
<evidence type="ECO:0000313" key="4">
    <source>
        <dbReference type="Proteomes" id="UP000215595"/>
    </source>
</evidence>
<feature type="compositionally biased region" description="Low complexity" evidence="1">
    <location>
        <begin position="27"/>
        <end position="47"/>
    </location>
</feature>
<dbReference type="PROSITE" id="PS51257">
    <property type="entry name" value="PROKAR_LIPOPROTEIN"/>
    <property type="match status" value="1"/>
</dbReference>
<name>A0A258FFN8_9CAUL</name>